<dbReference type="Proteomes" id="UP001519305">
    <property type="component" value="Unassembled WGS sequence"/>
</dbReference>
<evidence type="ECO:0000256" key="1">
    <source>
        <dbReference type="SAM" id="MobiDB-lite"/>
    </source>
</evidence>
<keyword evidence="3" id="KW-1185">Reference proteome</keyword>
<organism evidence="2 3">
    <name type="scientific">Corynebacterium freneyi</name>
    <dbReference type="NCBI Taxonomy" id="134034"/>
    <lineage>
        <taxon>Bacteria</taxon>
        <taxon>Bacillati</taxon>
        <taxon>Actinomycetota</taxon>
        <taxon>Actinomycetes</taxon>
        <taxon>Mycobacteriales</taxon>
        <taxon>Corynebacteriaceae</taxon>
        <taxon>Corynebacterium</taxon>
    </lineage>
</organism>
<comment type="caution">
    <text evidence="2">The sequence shown here is derived from an EMBL/GenBank/DDBJ whole genome shotgun (WGS) entry which is preliminary data.</text>
</comment>
<feature type="compositionally biased region" description="Basic and acidic residues" evidence="1">
    <location>
        <begin position="53"/>
        <end position="64"/>
    </location>
</feature>
<dbReference type="RefSeq" id="WP_209653735.1">
    <property type="nucleotide sequence ID" value="NZ_CP077258.1"/>
</dbReference>
<accession>A0ABS4U9C5</accession>
<dbReference type="EMBL" id="JAGINY010000001">
    <property type="protein sequence ID" value="MBP2333134.1"/>
    <property type="molecule type" value="Genomic_DNA"/>
</dbReference>
<feature type="region of interest" description="Disordered" evidence="1">
    <location>
        <begin position="52"/>
        <end position="93"/>
    </location>
</feature>
<protein>
    <submittedName>
        <fullName evidence="2">ActR/RegA family two-component response regulator</fullName>
    </submittedName>
</protein>
<evidence type="ECO:0000313" key="3">
    <source>
        <dbReference type="Proteomes" id="UP001519305"/>
    </source>
</evidence>
<evidence type="ECO:0000313" key="2">
    <source>
        <dbReference type="EMBL" id="MBP2333134.1"/>
    </source>
</evidence>
<gene>
    <name evidence="2" type="ORF">JOF33_001833</name>
</gene>
<reference evidence="2 3" key="1">
    <citation type="submission" date="2021-03" db="EMBL/GenBank/DDBJ databases">
        <title>Sequencing the genomes of 1000 actinobacteria strains.</title>
        <authorList>
            <person name="Klenk H.-P."/>
        </authorList>
    </citation>
    <scope>NUCLEOTIDE SEQUENCE [LARGE SCALE GENOMIC DNA]</scope>
    <source>
        <strain evidence="2 3">DSM 44506</strain>
    </source>
</reference>
<proteinExistence type="predicted"/>
<sequence length="93" mass="10152">MAGRKRADTTTGRGRRGKIAAAVNDLRNRAINWLLVEKPAVAARIIRTLMSSRKQEVSRKHEVRPTPAKRMSPLTRDNGLRAANIAAGVPGAK</sequence>
<name>A0ABS4U9C5_9CORY</name>